<comment type="caution">
    <text evidence="10">The sequence shown here is derived from an EMBL/GenBank/DDBJ whole genome shotgun (WGS) entry which is preliminary data.</text>
</comment>
<evidence type="ECO:0000256" key="5">
    <source>
        <dbReference type="ARBA" id="ARBA00022692"/>
    </source>
</evidence>
<proteinExistence type="inferred from homology"/>
<name>A0A916IQE0_9BURK</name>
<accession>A0A916IQE0</accession>
<feature type="transmembrane region" description="Helical" evidence="8">
    <location>
        <begin position="67"/>
        <end position="90"/>
    </location>
</feature>
<dbReference type="PANTHER" id="PTHR30576:SF4">
    <property type="entry name" value="UNDECAPRENYL-PHOSPHATE GALACTOSE PHOSPHOTRANSFERASE"/>
    <property type="match status" value="1"/>
</dbReference>
<evidence type="ECO:0000313" key="11">
    <source>
        <dbReference type="Proteomes" id="UP000672934"/>
    </source>
</evidence>
<evidence type="ECO:0000256" key="7">
    <source>
        <dbReference type="ARBA" id="ARBA00023136"/>
    </source>
</evidence>
<protein>
    <recommendedName>
        <fullName evidence="9">Bacterial sugar transferase domain-containing protein</fullName>
    </recommendedName>
</protein>
<evidence type="ECO:0000256" key="4">
    <source>
        <dbReference type="ARBA" id="ARBA00022679"/>
    </source>
</evidence>
<evidence type="ECO:0000256" key="8">
    <source>
        <dbReference type="SAM" id="Phobius"/>
    </source>
</evidence>
<comment type="subcellular location">
    <subcellularLocation>
        <location evidence="1">Cell membrane</location>
    </subcellularLocation>
</comment>
<comment type="similarity">
    <text evidence="2">Belongs to the bacterial sugar transferase family.</text>
</comment>
<dbReference type="Proteomes" id="UP000672934">
    <property type="component" value="Unassembled WGS sequence"/>
</dbReference>
<keyword evidence="3" id="KW-1003">Cell membrane</keyword>
<dbReference type="Pfam" id="PF02397">
    <property type="entry name" value="Bac_transf"/>
    <property type="match status" value="1"/>
</dbReference>
<keyword evidence="6 8" id="KW-1133">Transmembrane helix</keyword>
<dbReference type="EMBL" id="CAJPUY010000004">
    <property type="protein sequence ID" value="CAG2134374.1"/>
    <property type="molecule type" value="Genomic_DNA"/>
</dbReference>
<dbReference type="AlphaFoldDB" id="A0A916IQE0"/>
<dbReference type="GO" id="GO:0005886">
    <property type="term" value="C:plasma membrane"/>
    <property type="evidence" value="ECO:0007669"/>
    <property type="project" value="UniProtKB-SubCell"/>
</dbReference>
<dbReference type="InterPro" id="IPR003362">
    <property type="entry name" value="Bact_transf"/>
</dbReference>
<evidence type="ECO:0000313" key="10">
    <source>
        <dbReference type="EMBL" id="CAG2134374.1"/>
    </source>
</evidence>
<evidence type="ECO:0000256" key="3">
    <source>
        <dbReference type="ARBA" id="ARBA00022475"/>
    </source>
</evidence>
<reference evidence="10" key="1">
    <citation type="submission" date="2021-03" db="EMBL/GenBank/DDBJ databases">
        <authorList>
            <person name="Peeters C."/>
        </authorList>
    </citation>
    <scope>NUCLEOTIDE SEQUENCE</scope>
    <source>
        <strain evidence="10">LMG 31506</strain>
    </source>
</reference>
<evidence type="ECO:0000259" key="9">
    <source>
        <dbReference type="Pfam" id="PF02397"/>
    </source>
</evidence>
<feature type="domain" description="Bacterial sugar transferase" evidence="9">
    <location>
        <begin position="63"/>
        <end position="253"/>
    </location>
</feature>
<gene>
    <name evidence="10" type="ORF">LMG31506_01373</name>
</gene>
<keyword evidence="4" id="KW-0808">Transferase</keyword>
<evidence type="ECO:0000256" key="6">
    <source>
        <dbReference type="ARBA" id="ARBA00022989"/>
    </source>
</evidence>
<keyword evidence="11" id="KW-1185">Reference proteome</keyword>
<dbReference type="GO" id="GO:0016780">
    <property type="term" value="F:phosphotransferase activity, for other substituted phosphate groups"/>
    <property type="evidence" value="ECO:0007669"/>
    <property type="project" value="TreeGrafter"/>
</dbReference>
<keyword evidence="7 8" id="KW-0472">Membrane</keyword>
<keyword evidence="5 8" id="KW-0812">Transmembrane</keyword>
<sequence length="259" mass="27949">MFTVKSLFARSGIVPSRLTAASAAAPGMETALPGAMAAFGAPSQPLPAGVDLRFPSPLGLGAKRAFDVAAALALLLLLSPLLAVVAMLVMRDGGPCVFGHTRVGVDGRKFKCLKFRSMVLNADAVLKELLATDPAARAEWEKDFKLRNDVRVTSLGRFIRRTSIDELPQLWNVVRGDMSLVGPRPVVEKELERYGDAAAYYLRVLPGITGPWQVSGRNETDYGTRVSLDVAYVRNWSFLGDIGILFKTIGVVLNGRGAY</sequence>
<organism evidence="10 11">
    <name type="scientific">Cupriavidus yeoncheonensis</name>
    <dbReference type="NCBI Taxonomy" id="1462994"/>
    <lineage>
        <taxon>Bacteria</taxon>
        <taxon>Pseudomonadati</taxon>
        <taxon>Pseudomonadota</taxon>
        <taxon>Betaproteobacteria</taxon>
        <taxon>Burkholderiales</taxon>
        <taxon>Burkholderiaceae</taxon>
        <taxon>Cupriavidus</taxon>
    </lineage>
</organism>
<evidence type="ECO:0000256" key="1">
    <source>
        <dbReference type="ARBA" id="ARBA00004236"/>
    </source>
</evidence>
<dbReference type="PANTHER" id="PTHR30576">
    <property type="entry name" value="COLANIC BIOSYNTHESIS UDP-GLUCOSE LIPID CARRIER TRANSFERASE"/>
    <property type="match status" value="1"/>
</dbReference>
<evidence type="ECO:0000256" key="2">
    <source>
        <dbReference type="ARBA" id="ARBA00006464"/>
    </source>
</evidence>